<feature type="domain" description="Thioester reductase (TE)" evidence="6">
    <location>
        <begin position="17"/>
        <end position="289"/>
    </location>
</feature>
<evidence type="ECO:0000259" key="5">
    <source>
        <dbReference type="Pfam" id="PF03015"/>
    </source>
</evidence>
<dbReference type="InterPro" id="IPR033640">
    <property type="entry name" value="FAR_C"/>
</dbReference>
<evidence type="ECO:0000313" key="7">
    <source>
        <dbReference type="EMBL" id="URE23003.1"/>
    </source>
</evidence>
<dbReference type="Pfam" id="PF07993">
    <property type="entry name" value="NAD_binding_4"/>
    <property type="match status" value="1"/>
</dbReference>
<organism evidence="7 8">
    <name type="scientific">Musa troglodytarum</name>
    <name type="common">fe'i banana</name>
    <dbReference type="NCBI Taxonomy" id="320322"/>
    <lineage>
        <taxon>Eukaryota</taxon>
        <taxon>Viridiplantae</taxon>
        <taxon>Streptophyta</taxon>
        <taxon>Embryophyta</taxon>
        <taxon>Tracheophyta</taxon>
        <taxon>Spermatophyta</taxon>
        <taxon>Magnoliopsida</taxon>
        <taxon>Liliopsida</taxon>
        <taxon>Zingiberales</taxon>
        <taxon>Musaceae</taxon>
        <taxon>Musa</taxon>
    </lineage>
</organism>
<dbReference type="GO" id="GO:0010345">
    <property type="term" value="P:suberin biosynthetic process"/>
    <property type="evidence" value="ECO:0007669"/>
    <property type="project" value="TreeGrafter"/>
</dbReference>
<dbReference type="GO" id="GO:0035336">
    <property type="term" value="P:long-chain fatty-acyl-CoA metabolic process"/>
    <property type="evidence" value="ECO:0007669"/>
    <property type="project" value="TreeGrafter"/>
</dbReference>
<reference evidence="7" key="1">
    <citation type="submission" date="2022-05" db="EMBL/GenBank/DDBJ databases">
        <title>The Musa troglodytarum L. genome provides insights into the mechanism of non-climacteric behaviour and enrichment of carotenoids.</title>
        <authorList>
            <person name="Wang J."/>
        </authorList>
    </citation>
    <scope>NUCLEOTIDE SEQUENCE</scope>
    <source>
        <tissue evidence="7">Leaf</tissue>
    </source>
</reference>
<dbReference type="Pfam" id="PF03015">
    <property type="entry name" value="Sterile"/>
    <property type="match status" value="1"/>
</dbReference>
<dbReference type="SUPFAM" id="SSF51735">
    <property type="entry name" value="NAD(P)-binding Rossmann-fold domains"/>
    <property type="match status" value="1"/>
</dbReference>
<sequence length="542" mass="61983">MESIRIVEFFKNKSILVTGSTGFLAKIFVEKVLRVQPEVKKLFLLVRAGDATSANQRVQTEILEKDLFKVLKDKHGDGFRSFVTKKLVPLAGDIVQEDLGIHDSDLRRNLWKEVEVVVNVAATTNFDERYDVALGVNVLGAKHILEFAKRCVRLEMLLHVSTAYVAGEQSGLILEKKFLMGETLKGDSYLDIEAELSLADEKKRELRAEDAPEEAEKLAMKELGIRRAKLFGWPNTYVFTKAMGEMLLGHSRGDLPMVILRPTIITSVQSDPLPGWVEGTRYLSIYLSYCHLRATAGARWMLCRTIDSVIIGYAKGKITCFFGDLDNIMDVVRSLLRIRSHQQSTLIFGYYRSETFPMMQVPGDMVVNAMMATMAARSGQQAEFIYHMGSSVRNPVTYATLEHCGFRYFLANPRVGRDGSVMLTKRLRFIKSMVVFRVFMTLRYKLPLEVMHLVNLLSCGRLARGYNELNRKYKFVMHLVELYKPYAYFDGCFDDLNMERLRMATKKDDAEAKMFGFDPKHIDWEDYFSSIHIPGVMKYAFK</sequence>
<evidence type="ECO:0000313" key="8">
    <source>
        <dbReference type="Proteomes" id="UP001055439"/>
    </source>
</evidence>
<feature type="domain" description="Fatty acyl-CoA reductase C-terminal" evidence="5">
    <location>
        <begin position="444"/>
        <end position="542"/>
    </location>
</feature>
<keyword evidence="2 4" id="KW-0444">Lipid biosynthesis</keyword>
<comment type="similarity">
    <text evidence="1 4">Belongs to the fatty acyl-CoA reductase family.</text>
</comment>
<dbReference type="PANTHER" id="PTHR11011">
    <property type="entry name" value="MALE STERILITY PROTEIN 2-RELATED"/>
    <property type="match status" value="1"/>
</dbReference>
<keyword evidence="4" id="KW-0521">NADP</keyword>
<dbReference type="EC" id="1.2.1.84" evidence="4"/>
<evidence type="ECO:0000256" key="1">
    <source>
        <dbReference type="ARBA" id="ARBA00005928"/>
    </source>
</evidence>
<evidence type="ECO:0000256" key="2">
    <source>
        <dbReference type="ARBA" id="ARBA00022516"/>
    </source>
</evidence>
<dbReference type="AlphaFoldDB" id="A0A9E7KJB4"/>
<dbReference type="InterPro" id="IPR036291">
    <property type="entry name" value="NAD(P)-bd_dom_sf"/>
</dbReference>
<evidence type="ECO:0000259" key="6">
    <source>
        <dbReference type="Pfam" id="PF07993"/>
    </source>
</evidence>
<dbReference type="GO" id="GO:0080019">
    <property type="term" value="F:alcohol-forming very long-chain fatty acyl-CoA reductase activity"/>
    <property type="evidence" value="ECO:0007669"/>
    <property type="project" value="InterPro"/>
</dbReference>
<keyword evidence="4" id="KW-0560">Oxidoreductase</keyword>
<dbReference type="Gene3D" id="3.40.50.720">
    <property type="entry name" value="NAD(P)-binding Rossmann-like Domain"/>
    <property type="match status" value="1"/>
</dbReference>
<comment type="catalytic activity">
    <reaction evidence="4">
        <text>a long-chain fatty acyl-CoA + 2 NADPH + 2 H(+) = a long-chain primary fatty alcohol + 2 NADP(+) + CoA</text>
        <dbReference type="Rhea" id="RHEA:52716"/>
        <dbReference type="ChEBI" id="CHEBI:15378"/>
        <dbReference type="ChEBI" id="CHEBI:57287"/>
        <dbReference type="ChEBI" id="CHEBI:57783"/>
        <dbReference type="ChEBI" id="CHEBI:58349"/>
        <dbReference type="ChEBI" id="CHEBI:77396"/>
        <dbReference type="ChEBI" id="CHEBI:83139"/>
        <dbReference type="EC" id="1.2.1.84"/>
    </reaction>
</comment>
<dbReference type="GO" id="GO:0102965">
    <property type="term" value="F:alcohol-forming long-chain fatty acyl-CoA reductase activity"/>
    <property type="evidence" value="ECO:0007669"/>
    <property type="project" value="UniProtKB-EC"/>
</dbReference>
<accession>A0A9E7KJB4</accession>
<dbReference type="Proteomes" id="UP001055439">
    <property type="component" value="Chromosome 8"/>
</dbReference>
<dbReference type="InterPro" id="IPR026055">
    <property type="entry name" value="FAR"/>
</dbReference>
<name>A0A9E7KJB4_9LILI</name>
<dbReference type="InterPro" id="IPR013120">
    <property type="entry name" value="FAR_NAD-bd"/>
</dbReference>
<comment type="function">
    <text evidence="4">Catalyzes the reduction of fatty acyl-CoA to fatty alcohols.</text>
</comment>
<dbReference type="EMBL" id="CP097510">
    <property type="protein sequence ID" value="URE23003.1"/>
    <property type="molecule type" value="Genomic_DNA"/>
</dbReference>
<gene>
    <name evidence="7" type="ORF">MUK42_33978</name>
</gene>
<proteinExistence type="inferred from homology"/>
<dbReference type="PANTHER" id="PTHR11011:SF99">
    <property type="entry name" value="FATTY ACYL-COA REDUCTASE 3"/>
    <property type="match status" value="1"/>
</dbReference>
<dbReference type="OrthoDB" id="429813at2759"/>
<protein>
    <recommendedName>
        <fullName evidence="4">Fatty acyl-CoA reductase</fullName>
        <ecNumber evidence="4">1.2.1.84</ecNumber>
    </recommendedName>
</protein>
<keyword evidence="8" id="KW-1185">Reference proteome</keyword>
<dbReference type="CDD" id="cd09071">
    <property type="entry name" value="FAR_C"/>
    <property type="match status" value="1"/>
</dbReference>
<evidence type="ECO:0000256" key="4">
    <source>
        <dbReference type="RuleBase" id="RU363097"/>
    </source>
</evidence>
<keyword evidence="3 4" id="KW-0443">Lipid metabolism</keyword>
<evidence type="ECO:0000256" key="3">
    <source>
        <dbReference type="ARBA" id="ARBA00023098"/>
    </source>
</evidence>
<dbReference type="CDD" id="cd05236">
    <property type="entry name" value="FAR-N_SDR_e"/>
    <property type="match status" value="1"/>
</dbReference>